<dbReference type="EMBL" id="JBHTAJ010000096">
    <property type="protein sequence ID" value="MFC7184300.1"/>
    <property type="molecule type" value="Genomic_DNA"/>
</dbReference>
<feature type="region of interest" description="Disordered" evidence="1">
    <location>
        <begin position="1"/>
        <end position="31"/>
    </location>
</feature>
<name>A0ABW2G8N8_9ACTN</name>
<organism evidence="2 3">
    <name type="scientific">Kitasatospora paranensis</name>
    <dbReference type="NCBI Taxonomy" id="258053"/>
    <lineage>
        <taxon>Bacteria</taxon>
        <taxon>Bacillati</taxon>
        <taxon>Actinomycetota</taxon>
        <taxon>Actinomycetes</taxon>
        <taxon>Kitasatosporales</taxon>
        <taxon>Streptomycetaceae</taxon>
        <taxon>Kitasatospora</taxon>
    </lineage>
</organism>
<evidence type="ECO:0000313" key="2">
    <source>
        <dbReference type="EMBL" id="MFC7184300.1"/>
    </source>
</evidence>
<sequence length="684" mass="72581">MSTPDQPDGYPGEEAPESGRGPGQEAGPTEQDETQLLQNINNFYGQVTVEGTVGISAGARPARRSGKVDAAEIARAERCYLAPDAQSAAAARLRDSHVVFLVGPEGSGRAAGSLMLARQFRRDGCAVVRLPPTRTLEELTGTTFRPGEVYLVQDWTPAVGDGPSAVRFDAEQLSGRLRGAGAHLVVTATRGGEATRHLSAFAVAWAPVDARRLLAHCLDRVASPVLSPADLARLTERAVQLARPARVVELAAGLVDGVDAALAAVADTDAARVAEWFDRTLPVRRTLSAAVTLAFFSGVGLRCFEQLADDLDRLMSGADPAAATQTPGGTPFPQTRATLVADSGLGEFLAEAGAERPFGAEQRFAFRTGHQQELFLAELFRRYGSDLWNPVRQWLAETVQRPLGPEHFAAARGLGALCRSSPAEVTGGYLDVWAAGRTSERFTAVGILWAMAQDDLLAPLALRTAVGWARNRGQQRAMTAAVALGGVLGQRYLSEALRWLWVLALRGGRIRAAAQRALGHLLSVEADADSGSGGVPRFLASKVRPLLRPGADIAERRLALTTVVAILSTTAPDSDDPVVARLVLDRPGDVPVVAELWASAIRSGPHRGDAVAALRATLRSLARSEATSAAARLGAELLPRLPPELHGFVARTLAHPNQEPGTSGHVLRAFLDSRTARPARPSLR</sequence>
<accession>A0ABW2G8N8</accession>
<comment type="caution">
    <text evidence="2">The sequence shown here is derived from an EMBL/GenBank/DDBJ whole genome shotgun (WGS) entry which is preliminary data.</text>
</comment>
<evidence type="ECO:0000313" key="3">
    <source>
        <dbReference type="Proteomes" id="UP001596435"/>
    </source>
</evidence>
<dbReference type="Proteomes" id="UP001596435">
    <property type="component" value="Unassembled WGS sequence"/>
</dbReference>
<keyword evidence="3" id="KW-1185">Reference proteome</keyword>
<evidence type="ECO:0000256" key="1">
    <source>
        <dbReference type="SAM" id="MobiDB-lite"/>
    </source>
</evidence>
<proteinExistence type="predicted"/>
<protein>
    <submittedName>
        <fullName evidence="2">Uncharacterized protein</fullName>
    </submittedName>
</protein>
<gene>
    <name evidence="2" type="ORF">ACFQMG_32585</name>
</gene>
<dbReference type="RefSeq" id="WP_380232702.1">
    <property type="nucleotide sequence ID" value="NZ_JBHSVH010000002.1"/>
</dbReference>
<reference evidence="3" key="1">
    <citation type="journal article" date="2019" name="Int. J. Syst. Evol. Microbiol.">
        <title>The Global Catalogue of Microorganisms (GCM) 10K type strain sequencing project: providing services to taxonomists for standard genome sequencing and annotation.</title>
        <authorList>
            <consortium name="The Broad Institute Genomics Platform"/>
            <consortium name="The Broad Institute Genome Sequencing Center for Infectious Disease"/>
            <person name="Wu L."/>
            <person name="Ma J."/>
        </authorList>
    </citation>
    <scope>NUCLEOTIDE SEQUENCE [LARGE SCALE GENOMIC DNA]</scope>
    <source>
        <strain evidence="3">CGMCC 1.12859</strain>
    </source>
</reference>